<feature type="transmembrane region" description="Helical" evidence="5">
    <location>
        <begin position="398"/>
        <end position="416"/>
    </location>
</feature>
<reference evidence="8" key="2">
    <citation type="submission" date="2021-11" db="EMBL/GenBank/DDBJ databases">
        <authorList>
            <consortium name="Genoscope - CEA"/>
            <person name="William W."/>
        </authorList>
    </citation>
    <scope>NUCLEOTIDE SEQUENCE</scope>
</reference>
<dbReference type="InterPro" id="IPR037185">
    <property type="entry name" value="EmrE-like"/>
</dbReference>
<evidence type="ECO:0000256" key="1">
    <source>
        <dbReference type="ARBA" id="ARBA00004141"/>
    </source>
</evidence>
<dbReference type="SUPFAM" id="SSF103481">
    <property type="entry name" value="Multidrug resistance efflux transporter EmrE"/>
    <property type="match status" value="1"/>
</dbReference>
<feature type="transmembrane region" description="Helical" evidence="5">
    <location>
        <begin position="124"/>
        <end position="145"/>
    </location>
</feature>
<evidence type="ECO:0000313" key="7">
    <source>
        <dbReference type="EMBL" id="CAE0705858.1"/>
    </source>
</evidence>
<feature type="transmembrane region" description="Helical" evidence="5">
    <location>
        <begin position="372"/>
        <end position="392"/>
    </location>
</feature>
<keyword evidence="2 5" id="KW-0812">Transmembrane</keyword>
<dbReference type="AlphaFoldDB" id="A0A7S4A744"/>
<dbReference type="PANTHER" id="PTHR11132">
    <property type="entry name" value="SOLUTE CARRIER FAMILY 35"/>
    <property type="match status" value="1"/>
</dbReference>
<dbReference type="Proteomes" id="UP000789595">
    <property type="component" value="Unassembled WGS sequence"/>
</dbReference>
<feature type="transmembrane region" description="Helical" evidence="5">
    <location>
        <begin position="30"/>
        <end position="49"/>
    </location>
</feature>
<gene>
    <name evidence="7" type="ORF">PCAL00307_LOCUS21308</name>
    <name evidence="8" type="ORF">PECAL_1P20660</name>
</gene>
<feature type="domain" description="Sugar phosphate transporter" evidence="6">
    <location>
        <begin position="124"/>
        <end position="415"/>
    </location>
</feature>
<evidence type="ECO:0000256" key="5">
    <source>
        <dbReference type="SAM" id="Phobius"/>
    </source>
</evidence>
<feature type="transmembrane region" description="Helical" evidence="5">
    <location>
        <begin position="247"/>
        <end position="266"/>
    </location>
</feature>
<evidence type="ECO:0000256" key="4">
    <source>
        <dbReference type="ARBA" id="ARBA00023136"/>
    </source>
</evidence>
<evidence type="ECO:0000256" key="3">
    <source>
        <dbReference type="ARBA" id="ARBA00022989"/>
    </source>
</evidence>
<reference evidence="7" key="1">
    <citation type="submission" date="2021-01" db="EMBL/GenBank/DDBJ databases">
        <authorList>
            <person name="Corre E."/>
            <person name="Pelletier E."/>
            <person name="Niang G."/>
            <person name="Scheremetjew M."/>
            <person name="Finn R."/>
            <person name="Kale V."/>
            <person name="Holt S."/>
            <person name="Cochrane G."/>
            <person name="Meng A."/>
            <person name="Brown T."/>
            <person name="Cohen L."/>
        </authorList>
    </citation>
    <scope>NUCLEOTIDE SEQUENCE</scope>
    <source>
        <strain evidence="7">CCMP1756</strain>
    </source>
</reference>
<proteinExistence type="predicted"/>
<feature type="transmembrane region" description="Helical" evidence="5">
    <location>
        <begin position="437"/>
        <end position="461"/>
    </location>
</feature>
<dbReference type="EMBL" id="HBIW01024701">
    <property type="protein sequence ID" value="CAE0705858.1"/>
    <property type="molecule type" value="Transcribed_RNA"/>
</dbReference>
<sequence length="465" mass="50832">MEAAPLLDDGAPTYYDGVVPPRRRKLRRGIRALAATTLLGAAVMIHGTSRTTQLDALSTTTEVLKDEPLDWGLGLLARLLVLLSIYLLVVEVRLPASVTGEVEASYVKVEEELDDEEPPSILEICVYVAIYMAAAIGIVYLNAYILTQWPWAATLTMLQMVFCSIAARICVLGGLADPTSVGMTWRLYIKIVIPLALLYCFYLYGSNAVYDYLQVGYIQLLKPGQMVGVYILLLLCGKERMATRPLLNMLIITGGVLVATLAGAEISGWSTWGFVLMMTSNACYSLYLVGQQLALSTALSDKSSKMDAVTNVYFLGPPTACFLAVTALCSEWTQPSFDLQGMSWWVLVADGALAFSLNLIQITILKRLSALTYMFAGYAKGFLTVAISVLFYHEEVDGLEIFGYVVMLIGQFIWSLRKIRLRGPPLPEIDHGLRIKLGLVGVLGLVVLVLSLTVSGCIFFPCQAG</sequence>
<keyword evidence="3 5" id="KW-1133">Transmembrane helix</keyword>
<feature type="transmembrane region" description="Helical" evidence="5">
    <location>
        <begin position="151"/>
        <end position="175"/>
    </location>
</feature>
<feature type="transmembrane region" description="Helical" evidence="5">
    <location>
        <begin position="311"/>
        <end position="330"/>
    </location>
</feature>
<comment type="subcellular location">
    <subcellularLocation>
        <location evidence="1">Membrane</location>
        <topology evidence="1">Multi-pass membrane protein</topology>
    </subcellularLocation>
</comment>
<dbReference type="EMBL" id="CAKKNE010000001">
    <property type="protein sequence ID" value="CAH0365618.1"/>
    <property type="molecule type" value="Genomic_DNA"/>
</dbReference>
<feature type="transmembrane region" description="Helical" evidence="5">
    <location>
        <begin position="187"/>
        <end position="205"/>
    </location>
</feature>
<name>A0A7S4A744_9STRA</name>
<keyword evidence="9" id="KW-1185">Reference proteome</keyword>
<dbReference type="OrthoDB" id="6418713at2759"/>
<feature type="transmembrane region" description="Helical" evidence="5">
    <location>
        <begin position="272"/>
        <end position="290"/>
    </location>
</feature>
<evidence type="ECO:0000256" key="2">
    <source>
        <dbReference type="ARBA" id="ARBA00022692"/>
    </source>
</evidence>
<evidence type="ECO:0000313" key="8">
    <source>
        <dbReference type="EMBL" id="CAH0365618.1"/>
    </source>
</evidence>
<feature type="transmembrane region" description="Helical" evidence="5">
    <location>
        <begin position="69"/>
        <end position="89"/>
    </location>
</feature>
<dbReference type="InterPro" id="IPR050186">
    <property type="entry name" value="TPT_transporter"/>
</dbReference>
<feature type="transmembrane region" description="Helical" evidence="5">
    <location>
        <begin position="342"/>
        <end position="360"/>
    </location>
</feature>
<keyword evidence="4 5" id="KW-0472">Membrane</keyword>
<protein>
    <recommendedName>
        <fullName evidence="6">Sugar phosphate transporter domain-containing protein</fullName>
    </recommendedName>
</protein>
<feature type="transmembrane region" description="Helical" evidence="5">
    <location>
        <begin position="217"/>
        <end position="235"/>
    </location>
</feature>
<dbReference type="InterPro" id="IPR004853">
    <property type="entry name" value="Sugar_P_trans_dom"/>
</dbReference>
<dbReference type="GO" id="GO:0016020">
    <property type="term" value="C:membrane"/>
    <property type="evidence" value="ECO:0007669"/>
    <property type="project" value="UniProtKB-SubCell"/>
</dbReference>
<accession>A0A7S4A744</accession>
<dbReference type="Pfam" id="PF03151">
    <property type="entry name" value="TPT"/>
    <property type="match status" value="1"/>
</dbReference>
<evidence type="ECO:0000313" key="9">
    <source>
        <dbReference type="Proteomes" id="UP000789595"/>
    </source>
</evidence>
<evidence type="ECO:0000259" key="6">
    <source>
        <dbReference type="Pfam" id="PF03151"/>
    </source>
</evidence>
<organism evidence="7">
    <name type="scientific">Pelagomonas calceolata</name>
    <dbReference type="NCBI Taxonomy" id="35677"/>
    <lineage>
        <taxon>Eukaryota</taxon>
        <taxon>Sar</taxon>
        <taxon>Stramenopiles</taxon>
        <taxon>Ochrophyta</taxon>
        <taxon>Pelagophyceae</taxon>
        <taxon>Pelagomonadales</taxon>
        <taxon>Pelagomonadaceae</taxon>
        <taxon>Pelagomonas</taxon>
    </lineage>
</organism>